<evidence type="ECO:0000313" key="2">
    <source>
        <dbReference type="EMBL" id="KAF8415854.1"/>
    </source>
</evidence>
<feature type="compositionally biased region" description="Polar residues" evidence="1">
    <location>
        <begin position="816"/>
        <end position="832"/>
    </location>
</feature>
<feature type="compositionally biased region" description="Basic and acidic residues" evidence="1">
    <location>
        <begin position="695"/>
        <end position="704"/>
    </location>
</feature>
<feature type="compositionally biased region" description="Basic and acidic residues" evidence="1">
    <location>
        <begin position="422"/>
        <end position="458"/>
    </location>
</feature>
<feature type="compositionally biased region" description="Basic and acidic residues" evidence="1">
    <location>
        <begin position="559"/>
        <end position="572"/>
    </location>
</feature>
<feature type="compositionally biased region" description="Basic and acidic residues" evidence="1">
    <location>
        <begin position="645"/>
        <end position="664"/>
    </location>
</feature>
<feature type="region of interest" description="Disordered" evidence="1">
    <location>
        <begin position="735"/>
        <end position="838"/>
    </location>
</feature>
<gene>
    <name evidence="2" type="ORF">L210DRAFT_3512082</name>
</gene>
<feature type="compositionally biased region" description="Basic and acidic residues" evidence="1">
    <location>
        <begin position="469"/>
        <end position="482"/>
    </location>
</feature>
<feature type="compositionally biased region" description="Basic and acidic residues" evidence="1">
    <location>
        <begin position="759"/>
        <end position="768"/>
    </location>
</feature>
<feature type="region of interest" description="Disordered" evidence="1">
    <location>
        <begin position="239"/>
        <end position="704"/>
    </location>
</feature>
<reference evidence="2" key="1">
    <citation type="submission" date="2019-10" db="EMBL/GenBank/DDBJ databases">
        <authorList>
            <consortium name="DOE Joint Genome Institute"/>
            <person name="Kuo A."/>
            <person name="Miyauchi S."/>
            <person name="Kiss E."/>
            <person name="Drula E."/>
            <person name="Kohler A."/>
            <person name="Sanchez-Garcia M."/>
            <person name="Andreopoulos B."/>
            <person name="Barry K.W."/>
            <person name="Bonito G."/>
            <person name="Buee M."/>
            <person name="Carver A."/>
            <person name="Chen C."/>
            <person name="Cichocki N."/>
            <person name="Clum A."/>
            <person name="Culley D."/>
            <person name="Crous P.W."/>
            <person name="Fauchery L."/>
            <person name="Girlanda M."/>
            <person name="Hayes R."/>
            <person name="Keri Z."/>
            <person name="LaButti K."/>
            <person name="Lipzen A."/>
            <person name="Lombard V."/>
            <person name="Magnuson J."/>
            <person name="Maillard F."/>
            <person name="Morin E."/>
            <person name="Murat C."/>
            <person name="Nolan M."/>
            <person name="Ohm R."/>
            <person name="Pangilinan J."/>
            <person name="Pereira M."/>
            <person name="Perotto S."/>
            <person name="Peter M."/>
            <person name="Riley R."/>
            <person name="Sitrit Y."/>
            <person name="Stielow B."/>
            <person name="Szollosi G."/>
            <person name="Zifcakova L."/>
            <person name="Stursova M."/>
            <person name="Spatafora J.W."/>
            <person name="Tedersoo L."/>
            <person name="Vaario L.-M."/>
            <person name="Yamada A."/>
            <person name="Yan M."/>
            <person name="Wang P."/>
            <person name="Xu J."/>
            <person name="Bruns T."/>
            <person name="Baldrian P."/>
            <person name="Vilgalys R."/>
            <person name="Henrissat B."/>
            <person name="Grigoriev I.V."/>
            <person name="Hibbett D."/>
            <person name="Nagy L.G."/>
            <person name="Martin F.M."/>
        </authorList>
    </citation>
    <scope>NUCLEOTIDE SEQUENCE</scope>
    <source>
        <strain evidence="2">BED1</strain>
    </source>
</reference>
<protein>
    <submittedName>
        <fullName evidence="2">Uncharacterized protein</fullName>
    </submittedName>
</protein>
<reference evidence="2" key="2">
    <citation type="journal article" date="2020" name="Nat. Commun.">
        <title>Large-scale genome sequencing of mycorrhizal fungi provides insights into the early evolution of symbiotic traits.</title>
        <authorList>
            <person name="Miyauchi S."/>
            <person name="Kiss E."/>
            <person name="Kuo A."/>
            <person name="Drula E."/>
            <person name="Kohler A."/>
            <person name="Sanchez-Garcia M."/>
            <person name="Morin E."/>
            <person name="Andreopoulos B."/>
            <person name="Barry K.W."/>
            <person name="Bonito G."/>
            <person name="Buee M."/>
            <person name="Carver A."/>
            <person name="Chen C."/>
            <person name="Cichocki N."/>
            <person name="Clum A."/>
            <person name="Culley D."/>
            <person name="Crous P.W."/>
            <person name="Fauchery L."/>
            <person name="Girlanda M."/>
            <person name="Hayes R.D."/>
            <person name="Keri Z."/>
            <person name="LaButti K."/>
            <person name="Lipzen A."/>
            <person name="Lombard V."/>
            <person name="Magnuson J."/>
            <person name="Maillard F."/>
            <person name="Murat C."/>
            <person name="Nolan M."/>
            <person name="Ohm R.A."/>
            <person name="Pangilinan J."/>
            <person name="Pereira M.F."/>
            <person name="Perotto S."/>
            <person name="Peter M."/>
            <person name="Pfister S."/>
            <person name="Riley R."/>
            <person name="Sitrit Y."/>
            <person name="Stielow J.B."/>
            <person name="Szollosi G."/>
            <person name="Zifcakova L."/>
            <person name="Stursova M."/>
            <person name="Spatafora J.W."/>
            <person name="Tedersoo L."/>
            <person name="Vaario L.M."/>
            <person name="Yamada A."/>
            <person name="Yan M."/>
            <person name="Wang P."/>
            <person name="Xu J."/>
            <person name="Bruns T."/>
            <person name="Baldrian P."/>
            <person name="Vilgalys R."/>
            <person name="Dunand C."/>
            <person name="Henrissat B."/>
            <person name="Grigoriev I.V."/>
            <person name="Hibbett D."/>
            <person name="Nagy L.G."/>
            <person name="Martin F.M."/>
        </authorList>
    </citation>
    <scope>NUCLEOTIDE SEQUENCE</scope>
    <source>
        <strain evidence="2">BED1</strain>
    </source>
</reference>
<evidence type="ECO:0000313" key="3">
    <source>
        <dbReference type="Proteomes" id="UP001194468"/>
    </source>
</evidence>
<dbReference type="Proteomes" id="UP001194468">
    <property type="component" value="Unassembled WGS sequence"/>
</dbReference>
<sequence>MPYEVQLEDGMKIQVSSLNGHNWSHYREKLIHAAREARRATPEHDYTTVLTLVRTNQRPKTIYEQRCKLRWQLQVGEHLRRGEMGETLRGRVEEGTAAASGPGKMTTDHQRTDGVSLATPASGPRDDYGDHTKVHHHHTVVLPTSSTLRLRVHDSEDPCATTALSQALGEATSGIMHDSEVPRAATMQPPECQLASQTGGRTDGGSTATEDHCAATVQPQTAQTTSRRVHEETADIENPYAMRAEPTMPADRSQNPRDKPLELRAGEEVGGGWGASEKTREAGQRPREQNEVASEARPPALHLPESISVPLEGERENQLTIDPADEEESKGVIDDTNDMVHTPSGCIGQRKAQTSDSRVSGEGTKGTGEPNDEGNSPENPGEPSDKPRDKSRHPTDRVQVEPGGKTTVKPNGRTASRNAGAEVDRHDVQARRNVQDKVERSTACRDALIEGERKDSITRGRSTTAIEENDQRHETGVKDLPEKLPVPPKPPDEAADRASEPESLELEGERDEYPSVEPELTGAEADATGMSGSVEDPSNVPKKPYNRPGRVSEPQSIKLEGEKGKYPSHDDVPTGDNADTTGPFRRHEDVMDMPSELRKASEHEREHSETREQKNSPKRASVELTEPGCEAVVQGDYQRIQEGPRTVRNERVDRTNASNRDTRPGGHMGPRGVTRVVEGDSGRGNVVEGGAHNGIDPRSHGNERVIETRALRRGRRPGGLIEVQEARRDIERELKRGIDADGVQMDGNGDGTGAATSAAHRDSKRVETDALAEYQANQHGKPKRTKTDVPEASKPPSNHLRRSTDHANPPRRRGQLKSNPRSVNTTGLTHQATKTHRD</sequence>
<feature type="compositionally biased region" description="Basic and acidic residues" evidence="1">
    <location>
        <begin position="277"/>
        <end position="290"/>
    </location>
</feature>
<organism evidence="2 3">
    <name type="scientific">Boletus edulis BED1</name>
    <dbReference type="NCBI Taxonomy" id="1328754"/>
    <lineage>
        <taxon>Eukaryota</taxon>
        <taxon>Fungi</taxon>
        <taxon>Dikarya</taxon>
        <taxon>Basidiomycota</taxon>
        <taxon>Agaricomycotina</taxon>
        <taxon>Agaricomycetes</taxon>
        <taxon>Agaricomycetidae</taxon>
        <taxon>Boletales</taxon>
        <taxon>Boletineae</taxon>
        <taxon>Boletaceae</taxon>
        <taxon>Boletoideae</taxon>
        <taxon>Boletus</taxon>
    </lineage>
</organism>
<keyword evidence="3" id="KW-1185">Reference proteome</keyword>
<feature type="compositionally biased region" description="Basic and acidic residues" evidence="1">
    <location>
        <begin position="383"/>
        <end position="399"/>
    </location>
</feature>
<dbReference type="AlphaFoldDB" id="A0AAD4BBN1"/>
<feature type="region of interest" description="Disordered" evidence="1">
    <location>
        <begin position="93"/>
        <end position="124"/>
    </location>
</feature>
<feature type="compositionally biased region" description="Basic and acidic residues" evidence="1">
    <location>
        <begin position="585"/>
        <end position="615"/>
    </location>
</feature>
<evidence type="ECO:0000256" key="1">
    <source>
        <dbReference type="SAM" id="MobiDB-lite"/>
    </source>
</evidence>
<feature type="compositionally biased region" description="Polar residues" evidence="1">
    <location>
        <begin position="194"/>
        <end position="208"/>
    </location>
</feature>
<feature type="region of interest" description="Disordered" evidence="1">
    <location>
        <begin position="183"/>
        <end position="209"/>
    </location>
</feature>
<feature type="compositionally biased region" description="Basic and acidic residues" evidence="1">
    <location>
        <begin position="254"/>
        <end position="267"/>
    </location>
</feature>
<name>A0AAD4BBN1_BOLED</name>
<proteinExistence type="predicted"/>
<dbReference type="EMBL" id="WHUW01000288">
    <property type="protein sequence ID" value="KAF8415854.1"/>
    <property type="molecule type" value="Genomic_DNA"/>
</dbReference>
<comment type="caution">
    <text evidence="2">The sequence shown here is derived from an EMBL/GenBank/DDBJ whole genome shotgun (WGS) entry which is preliminary data.</text>
</comment>
<accession>A0AAD4BBN1</accession>
<feature type="compositionally biased region" description="Basic and acidic residues" evidence="1">
    <location>
        <begin position="490"/>
        <end position="500"/>
    </location>
</feature>